<dbReference type="Pfam" id="PF00486">
    <property type="entry name" value="Trans_reg_C"/>
    <property type="match status" value="1"/>
</dbReference>
<keyword evidence="3" id="KW-1133">Transmembrane helix</keyword>
<accession>A0A0F4U2B4</accession>
<reference evidence="5 6" key="1">
    <citation type="submission" date="2015-03" db="EMBL/GenBank/DDBJ databases">
        <title>Comparative genomics of Pseudomonas insights into diversity of traits involved in vanlence and defense.</title>
        <authorList>
            <person name="Qin Y."/>
        </authorList>
    </citation>
    <scope>NUCLEOTIDE SEQUENCE [LARGE SCALE GENOMIC DNA]</scope>
    <source>
        <strain evidence="5 6">C8</strain>
    </source>
</reference>
<evidence type="ECO:0000313" key="6">
    <source>
        <dbReference type="Proteomes" id="UP000033588"/>
    </source>
</evidence>
<feature type="DNA-binding region" description="OmpR/PhoB-type" evidence="2">
    <location>
        <begin position="2"/>
        <end position="107"/>
    </location>
</feature>
<evidence type="ECO:0000313" key="5">
    <source>
        <dbReference type="EMBL" id="KJZ50651.1"/>
    </source>
</evidence>
<dbReference type="RefSeq" id="WP_046037044.1">
    <property type="nucleotide sequence ID" value="NZ_LACC01000002.1"/>
</dbReference>
<evidence type="ECO:0000259" key="4">
    <source>
        <dbReference type="PROSITE" id="PS51755"/>
    </source>
</evidence>
<feature type="transmembrane region" description="Helical" evidence="3">
    <location>
        <begin position="161"/>
        <end position="178"/>
    </location>
</feature>
<dbReference type="EMBL" id="LACC01000002">
    <property type="protein sequence ID" value="KJZ50651.1"/>
    <property type="molecule type" value="Genomic_DNA"/>
</dbReference>
<evidence type="ECO:0000256" key="2">
    <source>
        <dbReference type="PROSITE-ProRule" id="PRU01091"/>
    </source>
</evidence>
<dbReference type="GO" id="GO:0006355">
    <property type="term" value="P:regulation of DNA-templated transcription"/>
    <property type="evidence" value="ECO:0007669"/>
    <property type="project" value="InterPro"/>
</dbReference>
<dbReference type="PROSITE" id="PS51755">
    <property type="entry name" value="OMPR_PHOB"/>
    <property type="match status" value="1"/>
</dbReference>
<proteinExistence type="predicted"/>
<comment type="caution">
    <text evidence="5">The sequence shown here is derived from an EMBL/GenBank/DDBJ whole genome shotgun (WGS) entry which is preliminary data.</text>
</comment>
<keyword evidence="3" id="KW-0472">Membrane</keyword>
<organism evidence="5 6">
    <name type="scientific">Pseudomonas fluorescens</name>
    <dbReference type="NCBI Taxonomy" id="294"/>
    <lineage>
        <taxon>Bacteria</taxon>
        <taxon>Pseudomonadati</taxon>
        <taxon>Pseudomonadota</taxon>
        <taxon>Gammaproteobacteria</taxon>
        <taxon>Pseudomonadales</taxon>
        <taxon>Pseudomonadaceae</taxon>
        <taxon>Pseudomonas</taxon>
    </lineage>
</organism>
<evidence type="ECO:0000256" key="1">
    <source>
        <dbReference type="ARBA" id="ARBA00023125"/>
    </source>
</evidence>
<dbReference type="GO" id="GO:0000160">
    <property type="term" value="P:phosphorelay signal transduction system"/>
    <property type="evidence" value="ECO:0007669"/>
    <property type="project" value="InterPro"/>
</dbReference>
<dbReference type="Proteomes" id="UP000033588">
    <property type="component" value="Unassembled WGS sequence"/>
</dbReference>
<protein>
    <submittedName>
        <fullName evidence="5">DNA-binding protein</fullName>
    </submittedName>
</protein>
<dbReference type="AlphaFoldDB" id="A0A0F4U2B4"/>
<keyword evidence="3" id="KW-0812">Transmembrane</keyword>
<dbReference type="CDD" id="cd00383">
    <property type="entry name" value="trans_reg_C"/>
    <property type="match status" value="1"/>
</dbReference>
<dbReference type="InterPro" id="IPR016032">
    <property type="entry name" value="Sig_transdc_resp-reg_C-effctor"/>
</dbReference>
<evidence type="ECO:0000256" key="3">
    <source>
        <dbReference type="SAM" id="Phobius"/>
    </source>
</evidence>
<dbReference type="SUPFAM" id="SSF46894">
    <property type="entry name" value="C-terminal effector domain of the bipartite response regulators"/>
    <property type="match status" value="1"/>
</dbReference>
<dbReference type="InterPro" id="IPR036388">
    <property type="entry name" value="WH-like_DNA-bd_sf"/>
</dbReference>
<gene>
    <name evidence="5" type="ORF">VC35_00245</name>
</gene>
<keyword evidence="1 2" id="KW-0238">DNA-binding</keyword>
<name>A0A0F4U2B4_PSEFL</name>
<dbReference type="OrthoDB" id="799930at2"/>
<dbReference type="Gene3D" id="1.10.10.10">
    <property type="entry name" value="Winged helix-like DNA-binding domain superfamily/Winged helix DNA-binding domain"/>
    <property type="match status" value="1"/>
</dbReference>
<dbReference type="SMART" id="SM00862">
    <property type="entry name" value="Trans_reg_C"/>
    <property type="match status" value="1"/>
</dbReference>
<dbReference type="InterPro" id="IPR001867">
    <property type="entry name" value="OmpR/PhoB-type_DNA-bd"/>
</dbReference>
<dbReference type="GO" id="GO:0003677">
    <property type="term" value="F:DNA binding"/>
    <property type="evidence" value="ECO:0007669"/>
    <property type="project" value="UniProtKB-UniRule"/>
</dbReference>
<dbReference type="PATRIC" id="fig|294.132.peg.2028"/>
<feature type="domain" description="OmpR/PhoB-type" evidence="4">
    <location>
        <begin position="2"/>
        <end position="107"/>
    </location>
</feature>
<sequence length="273" mass="29961">MSYTFKLKNGAVAVFDPDNAMLSITTPHGDVQNSTLGRAESRLLDLLLMEPGVTKSRDEIIDYTWNDRVVASGSLNQTVFSLRNILNDSRDHEILMTVPRRGYCFNRQCVVDAQADVPAPGAETAQPPAPITEQLPPPGGDEILAPSGKISKSTRITKAQLIAYVVTLAVVAFTIFQFDFDAPKIEISSIDKNGLVIHAVGSDLAEAQTLMDLSVKQTEQLPPNLKGQVWINLYKANYSVSCIRQDQSTANLQLNSSERDLALMIRQCLEVTL</sequence>